<reference evidence="2 3" key="1">
    <citation type="submission" date="2023-08" db="EMBL/GenBank/DDBJ databases">
        <title>Methanolobus mangrovi sp. nov. and Methanolobus sediminis sp. nov, two novel methylotrophic methanogens isolated from mangrove sediments in China.</title>
        <authorList>
            <person name="Zhou J."/>
        </authorList>
    </citation>
    <scope>NUCLEOTIDE SEQUENCE [LARGE SCALE GENOMIC DNA]</scope>
    <source>
        <strain evidence="2 3">FTZ6</strain>
    </source>
</reference>
<accession>A0AA51YL86</accession>
<keyword evidence="3" id="KW-1185">Reference proteome</keyword>
<dbReference type="GeneID" id="84233340"/>
<feature type="transmembrane region" description="Helical" evidence="1">
    <location>
        <begin position="20"/>
        <end position="46"/>
    </location>
</feature>
<evidence type="ECO:0000313" key="2">
    <source>
        <dbReference type="EMBL" id="WMW24687.1"/>
    </source>
</evidence>
<organism evidence="2 3">
    <name type="scientific">Methanolobus sediminis</name>
    <dbReference type="NCBI Taxonomy" id="3072978"/>
    <lineage>
        <taxon>Archaea</taxon>
        <taxon>Methanobacteriati</taxon>
        <taxon>Methanobacteriota</taxon>
        <taxon>Stenosarchaea group</taxon>
        <taxon>Methanomicrobia</taxon>
        <taxon>Methanosarcinales</taxon>
        <taxon>Methanosarcinaceae</taxon>
        <taxon>Methanolobus</taxon>
    </lineage>
</organism>
<dbReference type="RefSeq" id="WP_309310496.1">
    <property type="nucleotide sequence ID" value="NZ_CP133592.1"/>
</dbReference>
<dbReference type="AlphaFoldDB" id="A0AA51YL86"/>
<gene>
    <name evidence="2" type="ORF">RE474_11445</name>
</gene>
<dbReference type="EMBL" id="CP133592">
    <property type="protein sequence ID" value="WMW24687.1"/>
    <property type="molecule type" value="Genomic_DNA"/>
</dbReference>
<keyword evidence="1" id="KW-1133">Transmembrane helix</keyword>
<proteinExistence type="predicted"/>
<dbReference type="Proteomes" id="UP001182908">
    <property type="component" value="Chromosome"/>
</dbReference>
<evidence type="ECO:0000256" key="1">
    <source>
        <dbReference type="SAM" id="Phobius"/>
    </source>
</evidence>
<sequence length="93" mass="10004">MERYGRWNARTVKESINMNVSGGAVLIVSLAILIFVGMYSIGGTYAGTGINESDAAYHSMEGSRAVLSPIFTLFGYSIMGIGAFLTIRAFNLN</sequence>
<keyword evidence="1" id="KW-0812">Transmembrane</keyword>
<feature type="transmembrane region" description="Helical" evidence="1">
    <location>
        <begin position="66"/>
        <end position="87"/>
    </location>
</feature>
<evidence type="ECO:0000313" key="3">
    <source>
        <dbReference type="Proteomes" id="UP001182908"/>
    </source>
</evidence>
<keyword evidence="1" id="KW-0472">Membrane</keyword>
<name>A0AA51YL86_9EURY</name>
<dbReference type="KEGG" id="mseb:RE474_11445"/>
<protein>
    <submittedName>
        <fullName evidence="2">Uncharacterized protein</fullName>
    </submittedName>
</protein>